<dbReference type="InterPro" id="IPR023214">
    <property type="entry name" value="HAD_sf"/>
</dbReference>
<sequence length="530" mass="61117">MGKKALWWCLVLTCLLVPLAGDGLKMNLKNYCESWRMNVELHNVRDFQVVPEECIEYIGKYVTSTQYKVDSQMATEECLVYLSTSCNLKRDGLDAWIFDIDDTLLSTLPYYEDNLYGGRKVSVTSLEEWMKKGNAPALDHSLKLYNELKSRGVQIFLVTSRREHLRSVTIDNLVKVGYYGWTKIIFRDPANELVSVKKYKSDVRKQIIKDGYRIWGILGDQYSSIEGIPSPERAFKLPNPIFVFYNKVSVSEMKIHRISFFIIDIFFSSGILASYGTLWWCLVLTCVLVPLAGAAADWNILKLKTRDGLKISLKNYCESWRMNVELHNIRDFQVVPEECIEYIGKYVTSTQYKVDSQRSTEECLVYLSTSCNLKKDGLDAWIFDIDDTLLSTVPYYKDNLYGGRKLNETSLEDWMKKGNAPALDHSLKLYDELKSRGVQILLVTSRKEHLRSATIDNLVKVGYYGWTKIIFRDAANELVSVQKYKSDVRKQIINDGYRIWGILGDQYSSVEGIPNPRRAFKLPNPMYYVA</sequence>
<dbReference type="InterPro" id="IPR036412">
    <property type="entry name" value="HAD-like_sf"/>
</dbReference>
<gene>
    <name evidence="3" type="ORF">DEO72_LG9g125</name>
</gene>
<evidence type="ECO:0000313" key="3">
    <source>
        <dbReference type="EMBL" id="QCE05125.1"/>
    </source>
</evidence>
<accession>A0A4D6MZ24</accession>
<evidence type="ECO:0000256" key="1">
    <source>
        <dbReference type="ARBA" id="ARBA00022729"/>
    </source>
</evidence>
<keyword evidence="3" id="KW-0689">Ribosomal protein</keyword>
<dbReference type="GO" id="GO:0005840">
    <property type="term" value="C:ribosome"/>
    <property type="evidence" value="ECO:0007669"/>
    <property type="project" value="UniProtKB-KW"/>
</dbReference>
<dbReference type="GO" id="GO:0003993">
    <property type="term" value="F:acid phosphatase activity"/>
    <property type="evidence" value="ECO:0007669"/>
    <property type="project" value="InterPro"/>
</dbReference>
<name>A0A4D6MZ24_VIGUN</name>
<feature type="signal peptide" evidence="2">
    <location>
        <begin position="1"/>
        <end position="21"/>
    </location>
</feature>
<feature type="chain" id="PRO_5020035820" evidence="2">
    <location>
        <begin position="22"/>
        <end position="530"/>
    </location>
</feature>
<dbReference type="PANTHER" id="PTHR31284:SF24">
    <property type="entry name" value="ACID PHOSPHATASE"/>
    <property type="match status" value="1"/>
</dbReference>
<dbReference type="AlphaFoldDB" id="A0A4D6MZ24"/>
<dbReference type="PANTHER" id="PTHR31284">
    <property type="entry name" value="ACID PHOSPHATASE-LIKE PROTEIN"/>
    <property type="match status" value="1"/>
</dbReference>
<dbReference type="NCBIfam" id="TIGR01675">
    <property type="entry name" value="plant-AP"/>
    <property type="match status" value="2"/>
</dbReference>
<dbReference type="SUPFAM" id="SSF56784">
    <property type="entry name" value="HAD-like"/>
    <property type="match status" value="2"/>
</dbReference>
<keyword evidence="4" id="KW-1185">Reference proteome</keyword>
<dbReference type="EMBL" id="CP039353">
    <property type="protein sequence ID" value="QCE05125.1"/>
    <property type="molecule type" value="Genomic_DNA"/>
</dbReference>
<proteinExistence type="predicted"/>
<keyword evidence="1 2" id="KW-0732">Signal</keyword>
<dbReference type="Proteomes" id="UP000501690">
    <property type="component" value="Linkage Group LG9"/>
</dbReference>
<keyword evidence="3" id="KW-0687">Ribonucleoprotein</keyword>
<dbReference type="Gene3D" id="3.40.50.1000">
    <property type="entry name" value="HAD superfamily/HAD-like"/>
    <property type="match status" value="2"/>
</dbReference>
<organism evidence="3 4">
    <name type="scientific">Vigna unguiculata</name>
    <name type="common">Cowpea</name>
    <dbReference type="NCBI Taxonomy" id="3917"/>
    <lineage>
        <taxon>Eukaryota</taxon>
        <taxon>Viridiplantae</taxon>
        <taxon>Streptophyta</taxon>
        <taxon>Embryophyta</taxon>
        <taxon>Tracheophyta</taxon>
        <taxon>Spermatophyta</taxon>
        <taxon>Magnoliopsida</taxon>
        <taxon>eudicotyledons</taxon>
        <taxon>Gunneridae</taxon>
        <taxon>Pentapetalae</taxon>
        <taxon>rosids</taxon>
        <taxon>fabids</taxon>
        <taxon>Fabales</taxon>
        <taxon>Fabaceae</taxon>
        <taxon>Papilionoideae</taxon>
        <taxon>50 kb inversion clade</taxon>
        <taxon>NPAAA clade</taxon>
        <taxon>indigoferoid/millettioid clade</taxon>
        <taxon>Phaseoleae</taxon>
        <taxon>Vigna</taxon>
    </lineage>
</organism>
<reference evidence="3 4" key="1">
    <citation type="submission" date="2019-04" db="EMBL/GenBank/DDBJ databases">
        <title>An improved genome assembly and genetic linkage map for asparagus bean, Vigna unguiculata ssp. sesquipedialis.</title>
        <authorList>
            <person name="Xia Q."/>
            <person name="Zhang R."/>
            <person name="Dong Y."/>
        </authorList>
    </citation>
    <scope>NUCLEOTIDE SEQUENCE [LARGE SCALE GENOMIC DNA]</scope>
    <source>
        <tissue evidence="3">Leaf</tissue>
    </source>
</reference>
<dbReference type="CDD" id="cd07535">
    <property type="entry name" value="HAD_VSP"/>
    <property type="match status" value="1"/>
</dbReference>
<evidence type="ECO:0000313" key="4">
    <source>
        <dbReference type="Proteomes" id="UP000501690"/>
    </source>
</evidence>
<dbReference type="InterPro" id="IPR010028">
    <property type="entry name" value="Acid_phosphatase_pln"/>
</dbReference>
<dbReference type="Pfam" id="PF03767">
    <property type="entry name" value="Acid_phosphat_B"/>
    <property type="match status" value="2"/>
</dbReference>
<protein>
    <submittedName>
        <fullName evidence="3">Large subunit ribosomal protein L10e</fullName>
    </submittedName>
</protein>
<evidence type="ECO:0000256" key="2">
    <source>
        <dbReference type="SAM" id="SignalP"/>
    </source>
</evidence>
<dbReference type="InterPro" id="IPR005519">
    <property type="entry name" value="Acid_phosphat_B-like"/>
</dbReference>